<dbReference type="GO" id="GO:0005739">
    <property type="term" value="C:mitochondrion"/>
    <property type="evidence" value="ECO:0007669"/>
    <property type="project" value="TreeGrafter"/>
</dbReference>
<keyword evidence="3" id="KW-0175">Coiled coil</keyword>
<dbReference type="InterPro" id="IPR033443">
    <property type="entry name" value="PROP1-like_PPR_dom"/>
</dbReference>
<feature type="repeat" description="PPR" evidence="2">
    <location>
        <begin position="208"/>
        <end position="242"/>
    </location>
</feature>
<keyword evidence="1" id="KW-0677">Repeat</keyword>
<evidence type="ECO:0000313" key="6">
    <source>
        <dbReference type="RefSeq" id="XP_028128704.1"/>
    </source>
</evidence>
<dbReference type="PROSITE" id="PS51375">
    <property type="entry name" value="PPR"/>
    <property type="match status" value="4"/>
</dbReference>
<sequence>MASILRSSKFVRYIAGFARNVVINTPREFDGNFVNTSQCLCGVLQSNFATQASTLQDQNLETSLRRIDQDVRKSGRISRRDIEDVLEEIRQTRSATSSQSLLVIRCCGNLVPDELPEIRTKLVQEIWNTLNKLNVPMDISHYNALLRVYLENEHPFSPTEFLSELDNKGIEPNRVTYQRLIARYCQDGDIEGATKILEFMREKQMSVNENVFNALIVGHSKAGDMDSAQGIINVMTQAGLEPSADSYTTLVSGYASKGDIETILKLLEECESKEIFLLDKDYLDIIYALAVNGHKQHVPAILGKVRKAIGYNQDAVNITLRLINKGEEEAGFEVLKSMPRVTREDGSPAPTGYFFIKQLVKADRPLNVILKYCDIMEKEHMYDRGFLLAAEMSLQLGNEKLAYPMLEELQKRGITVRQHFFWPLFISKANDNKAVIDILQKMHDFNVFPNNETIREYVIPNLKGNSSQILALLRDGNISVGTAASSLVVFLLLRNEIKEAAAIATTIQAYYNPDMTRRPLTNSFYKTNDLKSYIAILRTVFDNVDRKRNTQKNEDDDEEATEGVNKAELVGNFVLDLTSKSRAFVEKIESVLNALCEQGLSISTPTAEKIEDKLGEKMTDQISQLLERLSSGELTPVPVQRQPPSYVPSHQMNIPQLERLIQNLTAKNQETNGLKRQLFTLYYRAKDLEKTEKLVQDLSQANFVFTPGLYAQLLDLYAYHGNLEKAVEYYNLVKEKQGSDFALDSSKILRFAHLYIKSGQFDECIKLLENTPQDKKDDDRGFSYTSLVWRLLNSLAEEGKVEELDKLFDTLVKKEFIEVSNVVLGPLIKVHLIKKDLESALKKFEWCVNHFKATPWKNELACQLIQNEDAEKLQKLTDLSTSIHGEVNSLYDLVFAFVECGRVRQARKILETPGLQVRPQRINTACERYQQEGLIKPLEGLKDATKDLNHIDRSDIYYQLLLSYIKQDEVDKALGLWTQMQEEDLAPPEQFLLTLGDFLKNKGRQVPFVLPQTTVQAAEVPKPIAPQVTPAPVLFRQKLKSGNVDEALKVKKNSKEALPVVDLAVLIEKLLQQNRLNEASKVTFEILDRGNIPVNRVFRFLLNKLATAGDVDTLSKIGQKINSDVKRIVSFDNRMCHANLVAGNAEAYLKKLNNDIDNAKDEDLSLLSEQFPRGGAYGILEKHPDLTEQYEQLALKYAKRGIIGPLNVLWTRYFINQFHEKADQIWNEHLKDSNRIMFQKIVHTARDEQNENLAKKLIEHLKASSVSEGALGNAYSCLLDVLYSKENHQHVVDTFEEATKAVSLNFLNRTAIIRSKEAFEKLGKAFDHPIPPRNKNNVPTEDLS</sequence>
<evidence type="ECO:0000256" key="2">
    <source>
        <dbReference type="PROSITE-ProRule" id="PRU00708"/>
    </source>
</evidence>
<dbReference type="SUPFAM" id="SSF48452">
    <property type="entry name" value="TPR-like"/>
    <property type="match status" value="1"/>
</dbReference>
<dbReference type="GO" id="GO:0003730">
    <property type="term" value="F:mRNA 3'-UTR binding"/>
    <property type="evidence" value="ECO:0007669"/>
    <property type="project" value="TreeGrafter"/>
</dbReference>
<feature type="compositionally biased region" description="Polar residues" evidence="4">
    <location>
        <begin position="1334"/>
        <end position="1344"/>
    </location>
</feature>
<dbReference type="GO" id="GO:0070129">
    <property type="term" value="P:regulation of mitochondrial translation"/>
    <property type="evidence" value="ECO:0007669"/>
    <property type="project" value="TreeGrafter"/>
</dbReference>
<dbReference type="InParanoid" id="A0A6P7EZI7"/>
<proteinExistence type="predicted"/>
<dbReference type="InterPro" id="IPR011990">
    <property type="entry name" value="TPR-like_helical_dom_sf"/>
</dbReference>
<dbReference type="Pfam" id="PF01535">
    <property type="entry name" value="PPR"/>
    <property type="match status" value="1"/>
</dbReference>
<feature type="repeat" description="PPR" evidence="2">
    <location>
        <begin position="173"/>
        <end position="207"/>
    </location>
</feature>
<reference evidence="6" key="1">
    <citation type="submission" date="2025-08" db="UniProtKB">
        <authorList>
            <consortium name="RefSeq"/>
        </authorList>
    </citation>
    <scope>IDENTIFICATION</scope>
    <source>
        <tissue evidence="6">Whole insect</tissue>
    </source>
</reference>
<dbReference type="RefSeq" id="XP_028128704.1">
    <property type="nucleotide sequence ID" value="XM_028272903.1"/>
</dbReference>
<dbReference type="FunCoup" id="A0A6P7EZI7">
    <property type="interactions" value="1844"/>
</dbReference>
<name>A0A6P7EZI7_DIAVI</name>
<feature type="repeat" description="PPR" evidence="2">
    <location>
        <begin position="243"/>
        <end position="277"/>
    </location>
</feature>
<accession>A0A6P7EZI7</accession>
<feature type="repeat" description="PPR" evidence="2">
    <location>
        <begin position="138"/>
        <end position="172"/>
    </location>
</feature>
<evidence type="ECO:0000256" key="3">
    <source>
        <dbReference type="SAM" id="Coils"/>
    </source>
</evidence>
<protein>
    <submittedName>
        <fullName evidence="6">Leucine-rich PPR motif-containing protein, mitochondrial</fullName>
    </submittedName>
</protein>
<dbReference type="Pfam" id="PF17177">
    <property type="entry name" value="PPR_long"/>
    <property type="match status" value="1"/>
</dbReference>
<dbReference type="InterPro" id="IPR033490">
    <property type="entry name" value="LRP130"/>
</dbReference>
<evidence type="ECO:0000259" key="5">
    <source>
        <dbReference type="Pfam" id="PF17177"/>
    </source>
</evidence>
<gene>
    <name evidence="6" type="primary">LOC114324970</name>
</gene>
<dbReference type="PANTHER" id="PTHR46669:SF1">
    <property type="entry name" value="LEUCINE-RICH PPR MOTIF-CONTAINING PROTEIN, MITOCHONDRIAL"/>
    <property type="match status" value="1"/>
</dbReference>
<dbReference type="PANTHER" id="PTHR46669">
    <property type="entry name" value="LEUCINE-RICH PPR MOTIF-CONTAINING PROTEIN, MITOCHONDRIAL"/>
    <property type="match status" value="1"/>
</dbReference>
<dbReference type="Gene3D" id="1.25.40.10">
    <property type="entry name" value="Tetratricopeptide repeat domain"/>
    <property type="match status" value="2"/>
</dbReference>
<dbReference type="KEGG" id="dvv:114324970"/>
<feature type="region of interest" description="Disordered" evidence="4">
    <location>
        <begin position="1325"/>
        <end position="1344"/>
    </location>
</feature>
<evidence type="ECO:0000256" key="4">
    <source>
        <dbReference type="SAM" id="MobiDB-lite"/>
    </source>
</evidence>
<feature type="domain" description="PROP1-like PPR" evidence="5">
    <location>
        <begin position="195"/>
        <end position="313"/>
    </location>
</feature>
<feature type="coiled-coil region" evidence="3">
    <location>
        <begin position="1142"/>
        <end position="1169"/>
    </location>
</feature>
<evidence type="ECO:0000256" key="1">
    <source>
        <dbReference type="ARBA" id="ARBA00022737"/>
    </source>
</evidence>
<organism evidence="6">
    <name type="scientific">Diabrotica virgifera virgifera</name>
    <name type="common">western corn rootworm</name>
    <dbReference type="NCBI Taxonomy" id="50390"/>
    <lineage>
        <taxon>Eukaryota</taxon>
        <taxon>Metazoa</taxon>
        <taxon>Ecdysozoa</taxon>
        <taxon>Arthropoda</taxon>
        <taxon>Hexapoda</taxon>
        <taxon>Insecta</taxon>
        <taxon>Pterygota</taxon>
        <taxon>Neoptera</taxon>
        <taxon>Endopterygota</taxon>
        <taxon>Coleoptera</taxon>
        <taxon>Polyphaga</taxon>
        <taxon>Cucujiformia</taxon>
        <taxon>Chrysomeloidea</taxon>
        <taxon>Chrysomelidae</taxon>
        <taxon>Galerucinae</taxon>
        <taxon>Diabroticina</taxon>
        <taxon>Diabroticites</taxon>
        <taxon>Diabrotica</taxon>
    </lineage>
</organism>
<dbReference type="InterPro" id="IPR002885">
    <property type="entry name" value="PPR_rpt"/>
</dbReference>
<dbReference type="GO" id="GO:0005634">
    <property type="term" value="C:nucleus"/>
    <property type="evidence" value="ECO:0007669"/>
    <property type="project" value="TreeGrafter"/>
</dbReference>
<dbReference type="OrthoDB" id="185373at2759"/>